<accession>A0AAV3B5C7</accession>
<keyword evidence="2" id="KW-1185">Reference proteome</keyword>
<gene>
    <name evidence="1" type="ORF">GDO54_006866</name>
</gene>
<protein>
    <submittedName>
        <fullName evidence="1">Uncharacterized protein</fullName>
    </submittedName>
</protein>
<sequence>MADGHSFSSSSYSKSSGLNFRANCRMVLNLLRDKDASVIFSPEQPLTPVTDLAKGFSNLNTFNGETPKRCLDLSNLSFDEPGLQAFMSPVKTVPGEGDSPKSQSVQLEDFFTPEPANEANRKCLKGTVNTSLPRLLCSTPSFKKVSGRQKDSSNKENVVGLFKNPAKLSSALLLREAAVTPIPPTFETKDDLCTEDDSELQVLASPISAAPGVDEAKVGNFDGFSEFFAMEEEEEEAEVKA</sequence>
<comment type="caution">
    <text evidence="1">The sequence shown here is derived from an EMBL/GenBank/DDBJ whole genome shotgun (WGS) entry which is preliminary data.</text>
</comment>
<proteinExistence type="predicted"/>
<reference evidence="1" key="1">
    <citation type="thesis" date="2020" institute="ProQuest LLC" country="789 East Eisenhower Parkway, Ann Arbor, MI, USA">
        <title>Comparative Genomics and Chromosome Evolution.</title>
        <authorList>
            <person name="Mudd A.B."/>
        </authorList>
    </citation>
    <scope>NUCLEOTIDE SEQUENCE</scope>
    <source>
        <strain evidence="1">1538</strain>
        <tissue evidence="1">Blood</tissue>
    </source>
</reference>
<evidence type="ECO:0000313" key="2">
    <source>
        <dbReference type="Proteomes" id="UP001181693"/>
    </source>
</evidence>
<name>A0AAV3B5C7_PYXAD</name>
<organism evidence="1 2">
    <name type="scientific">Pyxicephalus adspersus</name>
    <name type="common">African bullfrog</name>
    <dbReference type="NCBI Taxonomy" id="30357"/>
    <lineage>
        <taxon>Eukaryota</taxon>
        <taxon>Metazoa</taxon>
        <taxon>Chordata</taxon>
        <taxon>Craniata</taxon>
        <taxon>Vertebrata</taxon>
        <taxon>Euteleostomi</taxon>
        <taxon>Amphibia</taxon>
        <taxon>Batrachia</taxon>
        <taxon>Anura</taxon>
        <taxon>Neobatrachia</taxon>
        <taxon>Ranoidea</taxon>
        <taxon>Pyxicephalidae</taxon>
        <taxon>Pyxicephalinae</taxon>
        <taxon>Pyxicephalus</taxon>
    </lineage>
</organism>
<dbReference type="EMBL" id="DYDO01000002">
    <property type="protein sequence ID" value="DBA30945.1"/>
    <property type="molecule type" value="Genomic_DNA"/>
</dbReference>
<dbReference type="Proteomes" id="UP001181693">
    <property type="component" value="Unassembled WGS sequence"/>
</dbReference>
<dbReference type="AlphaFoldDB" id="A0AAV3B5C7"/>
<evidence type="ECO:0000313" key="1">
    <source>
        <dbReference type="EMBL" id="DBA30945.1"/>
    </source>
</evidence>